<dbReference type="Pfam" id="PF18011">
    <property type="entry name" value="Catalase_C"/>
    <property type="match status" value="1"/>
</dbReference>
<evidence type="ECO:0000259" key="2">
    <source>
        <dbReference type="Pfam" id="PF18011"/>
    </source>
</evidence>
<evidence type="ECO:0000313" key="4">
    <source>
        <dbReference type="Proteomes" id="UP000238348"/>
    </source>
</evidence>
<dbReference type="SUPFAM" id="SSF52317">
    <property type="entry name" value="Class I glutamine amidotransferase-like"/>
    <property type="match status" value="1"/>
</dbReference>
<dbReference type="AlphaFoldDB" id="A0A2L0FB51"/>
<dbReference type="InterPro" id="IPR029062">
    <property type="entry name" value="Class_I_gatase-like"/>
</dbReference>
<organism evidence="3 4">
    <name type="scientific">Sorangium cellulosum</name>
    <name type="common">Polyangium cellulosum</name>
    <dbReference type="NCBI Taxonomy" id="56"/>
    <lineage>
        <taxon>Bacteria</taxon>
        <taxon>Pseudomonadati</taxon>
        <taxon>Myxococcota</taxon>
        <taxon>Polyangia</taxon>
        <taxon>Polyangiales</taxon>
        <taxon>Polyangiaceae</taxon>
        <taxon>Sorangium</taxon>
    </lineage>
</organism>
<feature type="compositionally biased region" description="Basic residues" evidence="1">
    <location>
        <begin position="147"/>
        <end position="156"/>
    </location>
</feature>
<evidence type="ECO:0000256" key="1">
    <source>
        <dbReference type="SAM" id="MobiDB-lite"/>
    </source>
</evidence>
<protein>
    <recommendedName>
        <fullName evidence="2">Large catalase C-terminal domain-containing protein</fullName>
    </recommendedName>
</protein>
<gene>
    <name evidence="3" type="ORF">SOCE26_103660</name>
</gene>
<feature type="region of interest" description="Disordered" evidence="1">
    <location>
        <begin position="128"/>
        <end position="156"/>
    </location>
</feature>
<dbReference type="InterPro" id="IPR041399">
    <property type="entry name" value="Catalase_large_C"/>
</dbReference>
<dbReference type="Gene3D" id="3.40.50.880">
    <property type="match status" value="1"/>
</dbReference>
<proteinExistence type="predicted"/>
<reference evidence="3 4" key="1">
    <citation type="submission" date="2015-09" db="EMBL/GenBank/DDBJ databases">
        <title>Sorangium comparison.</title>
        <authorList>
            <person name="Zaburannyi N."/>
            <person name="Bunk B."/>
            <person name="Overmann J."/>
            <person name="Mueller R."/>
        </authorList>
    </citation>
    <scope>NUCLEOTIDE SEQUENCE [LARGE SCALE GENOMIC DNA]</scope>
    <source>
        <strain evidence="3 4">So ce26</strain>
    </source>
</reference>
<name>A0A2L0FB51_SORCE</name>
<dbReference type="Proteomes" id="UP000238348">
    <property type="component" value="Chromosome"/>
</dbReference>
<dbReference type="RefSeq" id="WP_234023205.1">
    <property type="nucleotide sequence ID" value="NZ_CP012673.1"/>
</dbReference>
<sequence length="156" mass="16093">MEGVDTALTFQASGAAAGALYEALLLAGAVPRYVGARLGVVRTAEGDELPVEVTIEAAPSVLFDAAALPPGAGAAALARDGLAVEFVQLQYRHCKPLLVPASAAALALPFGSPRGHRLIQRHLETCSGASSPMAAHPRSQAETPNRSARRRTRSSS</sequence>
<dbReference type="EMBL" id="CP012673">
    <property type="protein sequence ID" value="AUX48825.1"/>
    <property type="molecule type" value="Genomic_DNA"/>
</dbReference>
<evidence type="ECO:0000313" key="3">
    <source>
        <dbReference type="EMBL" id="AUX48825.1"/>
    </source>
</evidence>
<feature type="domain" description="Large catalase C-terminal" evidence="2">
    <location>
        <begin position="11"/>
        <end position="103"/>
    </location>
</feature>
<accession>A0A2L0FB51</accession>